<comment type="subcellular location">
    <subcellularLocation>
        <location evidence="1">Membrane</location>
        <topology evidence="1">Multi-pass membrane protein</topology>
    </subcellularLocation>
</comment>
<proteinExistence type="inferred from homology"/>
<dbReference type="GO" id="GO:0006874">
    <property type="term" value="P:intracellular calcium ion homeostasis"/>
    <property type="evidence" value="ECO:0007669"/>
    <property type="project" value="TreeGrafter"/>
</dbReference>
<feature type="domain" description="Sodium/calcium exchanger membrane region" evidence="8">
    <location>
        <begin position="428"/>
        <end position="576"/>
    </location>
</feature>
<dbReference type="GO" id="GO:0008273">
    <property type="term" value="F:calcium, potassium:sodium antiporter activity"/>
    <property type="evidence" value="ECO:0007669"/>
    <property type="project" value="TreeGrafter"/>
</dbReference>
<dbReference type="OMA" id="PIRSQEM"/>
<evidence type="ECO:0000256" key="5">
    <source>
        <dbReference type="ARBA" id="ARBA00022989"/>
    </source>
</evidence>
<feature type="transmembrane region" description="Helical" evidence="7">
    <location>
        <begin position="191"/>
        <end position="211"/>
    </location>
</feature>
<comment type="similarity">
    <text evidence="2">Belongs to the Ca(2+):cation antiporter (CaCA) (TC 2.A.19) family. SLC24A subfamily.</text>
</comment>
<feature type="transmembrane region" description="Helical" evidence="7">
    <location>
        <begin position="140"/>
        <end position="159"/>
    </location>
</feature>
<accession>A0A1Q9EK18</accession>
<dbReference type="PANTHER" id="PTHR10846:SF73">
    <property type="entry name" value="SODIUM_CALCIUM EXCHANGER MEMBRANE REGION DOMAIN-CONTAINING PROTEIN"/>
    <property type="match status" value="1"/>
</dbReference>
<evidence type="ECO:0000256" key="4">
    <source>
        <dbReference type="ARBA" id="ARBA00022692"/>
    </source>
</evidence>
<evidence type="ECO:0000256" key="2">
    <source>
        <dbReference type="ARBA" id="ARBA00005364"/>
    </source>
</evidence>
<keyword evidence="3" id="KW-0050">Antiport</keyword>
<dbReference type="InterPro" id="IPR044880">
    <property type="entry name" value="NCX_ion-bd_dom_sf"/>
</dbReference>
<keyword evidence="6 7" id="KW-0472">Membrane</keyword>
<dbReference type="InterPro" id="IPR004837">
    <property type="entry name" value="NaCa_Exmemb"/>
</dbReference>
<evidence type="ECO:0000313" key="9">
    <source>
        <dbReference type="EMBL" id="OLQ07779.1"/>
    </source>
</evidence>
<protein>
    <submittedName>
        <fullName evidence="9">Sodium/potassium/calcium exchanger 2</fullName>
    </submittedName>
</protein>
<dbReference type="GO" id="GO:0005262">
    <property type="term" value="F:calcium channel activity"/>
    <property type="evidence" value="ECO:0007669"/>
    <property type="project" value="TreeGrafter"/>
</dbReference>
<feature type="transmembrane region" description="Helical" evidence="7">
    <location>
        <begin position="490"/>
        <end position="514"/>
    </location>
</feature>
<evidence type="ECO:0000256" key="1">
    <source>
        <dbReference type="ARBA" id="ARBA00004141"/>
    </source>
</evidence>
<keyword evidence="3" id="KW-0813">Transport</keyword>
<dbReference type="Proteomes" id="UP000186817">
    <property type="component" value="Unassembled WGS sequence"/>
</dbReference>
<evidence type="ECO:0000313" key="10">
    <source>
        <dbReference type="Proteomes" id="UP000186817"/>
    </source>
</evidence>
<keyword evidence="5 7" id="KW-1133">Transmembrane helix</keyword>
<dbReference type="EMBL" id="LSRX01000131">
    <property type="protein sequence ID" value="OLQ07779.1"/>
    <property type="molecule type" value="Genomic_DNA"/>
</dbReference>
<name>A0A1Q9EK18_SYMMI</name>
<dbReference type="Pfam" id="PF01699">
    <property type="entry name" value="Na_Ca_ex"/>
    <property type="match status" value="2"/>
</dbReference>
<evidence type="ECO:0000259" key="8">
    <source>
        <dbReference type="Pfam" id="PF01699"/>
    </source>
</evidence>
<dbReference type="InterPro" id="IPR004481">
    <property type="entry name" value="K/Na/Ca-exchanger"/>
</dbReference>
<reference evidence="9 10" key="1">
    <citation type="submission" date="2016-02" db="EMBL/GenBank/DDBJ databases">
        <title>Genome analysis of coral dinoflagellate symbionts highlights evolutionary adaptations to a symbiotic lifestyle.</title>
        <authorList>
            <person name="Aranda M."/>
            <person name="Li Y."/>
            <person name="Liew Y.J."/>
            <person name="Baumgarten S."/>
            <person name="Simakov O."/>
            <person name="Wilson M."/>
            <person name="Piel J."/>
            <person name="Ashoor H."/>
            <person name="Bougouffa S."/>
            <person name="Bajic V.B."/>
            <person name="Ryu T."/>
            <person name="Ravasi T."/>
            <person name="Bayer T."/>
            <person name="Micklem G."/>
            <person name="Kim H."/>
            <person name="Bhak J."/>
            <person name="Lajeunesse T.C."/>
            <person name="Voolstra C.R."/>
        </authorList>
    </citation>
    <scope>NUCLEOTIDE SEQUENCE [LARGE SCALE GENOMIC DNA]</scope>
    <source>
        <strain evidence="9 10">CCMP2467</strain>
    </source>
</reference>
<keyword evidence="4 7" id="KW-0812">Transmembrane</keyword>
<feature type="transmembrane region" description="Helical" evidence="7">
    <location>
        <begin position="558"/>
        <end position="575"/>
    </location>
</feature>
<feature type="transmembrane region" description="Helical" evidence="7">
    <location>
        <begin position="534"/>
        <end position="551"/>
    </location>
</feature>
<evidence type="ECO:0000256" key="6">
    <source>
        <dbReference type="ARBA" id="ARBA00023136"/>
    </source>
</evidence>
<dbReference type="Gene3D" id="1.20.1420.30">
    <property type="entry name" value="NCX, central ion-binding region"/>
    <property type="match status" value="2"/>
</dbReference>
<sequence>MAREKNITPLLAAGGRSSRRARISCPGLGQGGGRSVRGRARCRGGMAPSMLVGCLWFLMIAFMFFAQHHVCDAYFVPAINVFVGKMKRSDNTWLQRWGQEAVAGATICALGCNGPEMFTNLISLYTGSDAGIGVVVGSEIFNLLIIVGLTISAAPVLPLALERVPFARDCMFYALSIVLLYWALLDHKIEAYEAWVLLAAAGVYVACVYFTDDFVQCIPALRPEKAEVGSESPSKKKGTMHGVEVDVEEILHGRMVDAHGGATEKWNLDATEHGIYAEPNKPPAEPEPKANARGSLGFTFAGGGDALLGPMLKYKDLKEVVLMDMGVINLEFIHNLQHITLRLTVEDAAKRTELLNNIQEYSLCRPWVHGYDATIRGAWQHLYHTMVSKDPLLDKLLAIPHFLIDGLLKLTLFAVDVKDVRKEGRWPLCFVGAMFWLAIFSFFMLEIANQIHYNIPALPNSFLGITVCAIGTSFPNAVASVLMAQQNKPAAAIANALGSNVQNVFLAMALPWVIFQFQYGGKPIDQNVAGIDEGVLWMSGTLLLVVFFVFLPPFCKLSYAYGPVLVSVYLAYLVITSGETFHWWPPLVN</sequence>
<gene>
    <name evidence="9" type="primary">Slc24a2</name>
    <name evidence="9" type="ORF">AK812_SmicGene8744</name>
</gene>
<dbReference type="GO" id="GO:0005886">
    <property type="term" value="C:plasma membrane"/>
    <property type="evidence" value="ECO:0007669"/>
    <property type="project" value="TreeGrafter"/>
</dbReference>
<feature type="domain" description="Sodium/calcium exchanger membrane region" evidence="8">
    <location>
        <begin position="63"/>
        <end position="209"/>
    </location>
</feature>
<feature type="transmembrane region" description="Helical" evidence="7">
    <location>
        <begin position="426"/>
        <end position="445"/>
    </location>
</feature>
<keyword evidence="10" id="KW-1185">Reference proteome</keyword>
<organism evidence="9 10">
    <name type="scientific">Symbiodinium microadriaticum</name>
    <name type="common">Dinoflagellate</name>
    <name type="synonym">Zooxanthella microadriatica</name>
    <dbReference type="NCBI Taxonomy" id="2951"/>
    <lineage>
        <taxon>Eukaryota</taxon>
        <taxon>Sar</taxon>
        <taxon>Alveolata</taxon>
        <taxon>Dinophyceae</taxon>
        <taxon>Suessiales</taxon>
        <taxon>Symbiodiniaceae</taxon>
        <taxon>Symbiodinium</taxon>
    </lineage>
</organism>
<dbReference type="AlphaFoldDB" id="A0A1Q9EK18"/>
<feature type="transmembrane region" description="Helical" evidence="7">
    <location>
        <begin position="457"/>
        <end position="478"/>
    </location>
</feature>
<feature type="transmembrane region" description="Helical" evidence="7">
    <location>
        <begin position="166"/>
        <end position="185"/>
    </location>
</feature>
<evidence type="ECO:0000256" key="3">
    <source>
        <dbReference type="ARBA" id="ARBA00022449"/>
    </source>
</evidence>
<evidence type="ECO:0000256" key="7">
    <source>
        <dbReference type="SAM" id="Phobius"/>
    </source>
</evidence>
<dbReference type="OrthoDB" id="2127281at2759"/>
<dbReference type="PANTHER" id="PTHR10846">
    <property type="entry name" value="SODIUM/POTASSIUM/CALCIUM EXCHANGER"/>
    <property type="match status" value="1"/>
</dbReference>
<feature type="transmembrane region" description="Helical" evidence="7">
    <location>
        <begin position="44"/>
        <end position="66"/>
    </location>
</feature>
<comment type="caution">
    <text evidence="9">The sequence shown here is derived from an EMBL/GenBank/DDBJ whole genome shotgun (WGS) entry which is preliminary data.</text>
</comment>